<dbReference type="Proteomes" id="UP000326582">
    <property type="component" value="Chromosome 1"/>
</dbReference>
<reference evidence="2" key="1">
    <citation type="journal article" date="2019" name="MBio">
        <title>Comparative genomics for the elucidation of multidrug resistance (MDR) in Candida lusitaniae.</title>
        <authorList>
            <person name="Kannan A."/>
            <person name="Asner S.A."/>
            <person name="Trachsel E."/>
            <person name="Kelly S."/>
            <person name="Parker J."/>
            <person name="Sanglard D."/>
        </authorList>
    </citation>
    <scope>NUCLEOTIDE SEQUENCE [LARGE SCALE GENOMIC DNA]</scope>
    <source>
        <strain evidence="2">P1</strain>
    </source>
</reference>
<protein>
    <submittedName>
        <fullName evidence="1">Increased recombination centers protein</fullName>
    </submittedName>
</protein>
<name>A0ACD0WD15_CLALS</name>
<organism evidence="1 2">
    <name type="scientific">Clavispora lusitaniae</name>
    <name type="common">Candida lusitaniae</name>
    <dbReference type="NCBI Taxonomy" id="36911"/>
    <lineage>
        <taxon>Eukaryota</taxon>
        <taxon>Fungi</taxon>
        <taxon>Dikarya</taxon>
        <taxon>Ascomycota</taxon>
        <taxon>Saccharomycotina</taxon>
        <taxon>Pichiomycetes</taxon>
        <taxon>Metschnikowiaceae</taxon>
        <taxon>Clavispora</taxon>
    </lineage>
</organism>
<evidence type="ECO:0000313" key="1">
    <source>
        <dbReference type="EMBL" id="QFZ25413.1"/>
    </source>
</evidence>
<gene>
    <name evidence="1" type="ORF">EJF14_10508</name>
</gene>
<sequence>MLSCLLLHTNKNVATPNLSPFWKFTIQFSFLINHSKLMGLLMSARLDVASRDYNTSHWTRQSAISTLAIYSETMKFSTLALGLLSFVGAVFSEEVEDFFGQASTENKLSNFKIDYIIEEYPDVDPSDVAQLSAGEEIKLLYTITNEEDTDLTVVGLGGAFRDPISGDYKVNLTSNSVNPLVITPGESAQVGQKIRLDIDSGSYYLTPQVYVAFQDELKAIQARGQLAIVSEVPVSFLDPQLLFLELLFVAISGGLGYFVYTTYFKTYFKRTAPTKKVPVAAKSTGFDPSWVPSHHQVPQKRTKSRKAY</sequence>
<evidence type="ECO:0000313" key="2">
    <source>
        <dbReference type="Proteomes" id="UP000326582"/>
    </source>
</evidence>
<dbReference type="EMBL" id="CP038484">
    <property type="protein sequence ID" value="QFZ25413.1"/>
    <property type="molecule type" value="Genomic_DNA"/>
</dbReference>
<keyword evidence="2" id="KW-1185">Reference proteome</keyword>
<proteinExistence type="predicted"/>
<accession>A0ACD0WD15</accession>